<evidence type="ECO:0000313" key="2">
    <source>
        <dbReference type="Proteomes" id="UP000600214"/>
    </source>
</evidence>
<keyword evidence="2" id="KW-1185">Reference proteome</keyword>
<dbReference type="EMBL" id="BMIA01000002">
    <property type="protein sequence ID" value="GGH42494.1"/>
    <property type="molecule type" value="Genomic_DNA"/>
</dbReference>
<name>A0ABQ1YZB2_9BACT</name>
<gene>
    <name evidence="1" type="ORF">GCM10007423_39180</name>
</gene>
<sequence>MREKNNDEFNNTIAYVFLGLADYIEHYGVKPMSVNWALRESAPHYIWREMAKMAVG</sequence>
<accession>A0ABQ1YZB2</accession>
<comment type="caution">
    <text evidence="1">The sequence shown here is derived from an EMBL/GenBank/DDBJ whole genome shotgun (WGS) entry which is preliminary data.</text>
</comment>
<protein>
    <submittedName>
        <fullName evidence="1">Uncharacterized protein</fullName>
    </submittedName>
</protein>
<reference evidence="2" key="1">
    <citation type="journal article" date="2019" name="Int. J. Syst. Evol. Microbiol.">
        <title>The Global Catalogue of Microorganisms (GCM) 10K type strain sequencing project: providing services to taxonomists for standard genome sequencing and annotation.</title>
        <authorList>
            <consortium name="The Broad Institute Genomics Platform"/>
            <consortium name="The Broad Institute Genome Sequencing Center for Infectious Disease"/>
            <person name="Wu L."/>
            <person name="Ma J."/>
        </authorList>
    </citation>
    <scope>NUCLEOTIDE SEQUENCE [LARGE SCALE GENOMIC DNA]</scope>
    <source>
        <strain evidence="2">CGMCC 1.15288</strain>
    </source>
</reference>
<organism evidence="1 2">
    <name type="scientific">Dyadobacter endophyticus</name>
    <dbReference type="NCBI Taxonomy" id="1749036"/>
    <lineage>
        <taxon>Bacteria</taxon>
        <taxon>Pseudomonadati</taxon>
        <taxon>Bacteroidota</taxon>
        <taxon>Cytophagia</taxon>
        <taxon>Cytophagales</taxon>
        <taxon>Spirosomataceae</taxon>
        <taxon>Dyadobacter</taxon>
    </lineage>
</organism>
<dbReference type="Proteomes" id="UP000600214">
    <property type="component" value="Unassembled WGS sequence"/>
</dbReference>
<evidence type="ECO:0000313" key="1">
    <source>
        <dbReference type="EMBL" id="GGH42494.1"/>
    </source>
</evidence>
<proteinExistence type="predicted"/>